<sequence>MSEMAMRPDIIPCLRYENAPHAIDFLCDAFGFARQAVFADPDDPHIVHHAQLVRQDRMVMVSSALFTPHAAIAGSKTPAQAGGVTMELYLVVADVDAHAAQARAAGATIIAEPADKPYGGRGYAVRDPEGHIWSFGSYDPWA</sequence>
<dbReference type="PANTHER" id="PTHR34109:SF1">
    <property type="entry name" value="VOC DOMAIN-CONTAINING PROTEIN"/>
    <property type="match status" value="1"/>
</dbReference>
<evidence type="ECO:0000259" key="1">
    <source>
        <dbReference type="PROSITE" id="PS51819"/>
    </source>
</evidence>
<evidence type="ECO:0000313" key="3">
    <source>
        <dbReference type="Proteomes" id="UP000538670"/>
    </source>
</evidence>
<dbReference type="Gene3D" id="3.30.720.110">
    <property type="match status" value="1"/>
</dbReference>
<keyword evidence="3" id="KW-1185">Reference proteome</keyword>
<dbReference type="InterPro" id="IPR004360">
    <property type="entry name" value="Glyas_Fos-R_dOase_dom"/>
</dbReference>
<dbReference type="EMBL" id="JACIDH010000006">
    <property type="protein sequence ID" value="MBB3879463.1"/>
    <property type="molecule type" value="Genomic_DNA"/>
</dbReference>
<dbReference type="PROSITE" id="PS51819">
    <property type="entry name" value="VOC"/>
    <property type="match status" value="1"/>
</dbReference>
<gene>
    <name evidence="2" type="ORF">GGR48_001890</name>
</gene>
<organism evidence="2 3">
    <name type="scientific">Sphingomonas pseudosanguinis</name>
    <dbReference type="NCBI Taxonomy" id="413712"/>
    <lineage>
        <taxon>Bacteria</taxon>
        <taxon>Pseudomonadati</taxon>
        <taxon>Pseudomonadota</taxon>
        <taxon>Alphaproteobacteria</taxon>
        <taxon>Sphingomonadales</taxon>
        <taxon>Sphingomonadaceae</taxon>
        <taxon>Sphingomonas</taxon>
    </lineage>
</organism>
<dbReference type="Gene3D" id="3.30.720.120">
    <property type="match status" value="1"/>
</dbReference>
<evidence type="ECO:0000313" key="2">
    <source>
        <dbReference type="EMBL" id="MBB3879463.1"/>
    </source>
</evidence>
<comment type="caution">
    <text evidence="2">The sequence shown here is derived from an EMBL/GenBank/DDBJ whole genome shotgun (WGS) entry which is preliminary data.</text>
</comment>
<accession>A0A7W6F368</accession>
<protein>
    <submittedName>
        <fullName evidence="2">Putative glyoxalase superfamily protein PhnB</fullName>
    </submittedName>
</protein>
<dbReference type="AlphaFoldDB" id="A0A7W6F368"/>
<dbReference type="Pfam" id="PF00903">
    <property type="entry name" value="Glyoxalase"/>
    <property type="match status" value="1"/>
</dbReference>
<name>A0A7W6F368_9SPHN</name>
<dbReference type="InterPro" id="IPR029068">
    <property type="entry name" value="Glyas_Bleomycin-R_OHBP_Dase"/>
</dbReference>
<feature type="domain" description="VOC" evidence="1">
    <location>
        <begin position="7"/>
        <end position="138"/>
    </location>
</feature>
<dbReference type="PANTHER" id="PTHR34109">
    <property type="entry name" value="BNAUNNG04460D PROTEIN-RELATED"/>
    <property type="match status" value="1"/>
</dbReference>
<dbReference type="InterPro" id="IPR037523">
    <property type="entry name" value="VOC_core"/>
</dbReference>
<proteinExistence type="predicted"/>
<reference evidence="2 3" key="1">
    <citation type="submission" date="2020-08" db="EMBL/GenBank/DDBJ databases">
        <title>Genomic Encyclopedia of Type Strains, Phase IV (KMG-IV): sequencing the most valuable type-strain genomes for metagenomic binning, comparative biology and taxonomic classification.</title>
        <authorList>
            <person name="Goeker M."/>
        </authorList>
    </citation>
    <scope>NUCLEOTIDE SEQUENCE [LARGE SCALE GENOMIC DNA]</scope>
    <source>
        <strain evidence="2 3">DSM 19512</strain>
    </source>
</reference>
<dbReference type="Proteomes" id="UP000538670">
    <property type="component" value="Unassembled WGS sequence"/>
</dbReference>
<dbReference type="SUPFAM" id="SSF54593">
    <property type="entry name" value="Glyoxalase/Bleomycin resistance protein/Dihydroxybiphenyl dioxygenase"/>
    <property type="match status" value="1"/>
</dbReference>